<feature type="transmembrane region" description="Helical" evidence="15">
    <location>
        <begin position="657"/>
        <end position="680"/>
    </location>
</feature>
<name>A0ABQ9L4Y8_HEVBR</name>
<keyword evidence="12 15" id="KW-1133">Transmembrane helix</keyword>
<dbReference type="SUPFAM" id="SSF52047">
    <property type="entry name" value="RNI-like"/>
    <property type="match status" value="1"/>
</dbReference>
<evidence type="ECO:0000256" key="9">
    <source>
        <dbReference type="ARBA" id="ARBA00022741"/>
    </source>
</evidence>
<evidence type="ECO:0000313" key="18">
    <source>
        <dbReference type="EMBL" id="KAJ9159140.1"/>
    </source>
</evidence>
<keyword evidence="3" id="KW-0723">Serine/threonine-protein kinase</keyword>
<keyword evidence="4" id="KW-0433">Leucine-rich repeat</keyword>
<evidence type="ECO:0000256" key="12">
    <source>
        <dbReference type="ARBA" id="ARBA00022989"/>
    </source>
</evidence>
<evidence type="ECO:0000256" key="8">
    <source>
        <dbReference type="ARBA" id="ARBA00022737"/>
    </source>
</evidence>
<dbReference type="SMART" id="SM00369">
    <property type="entry name" value="LRR_TYP"/>
    <property type="match status" value="5"/>
</dbReference>
<dbReference type="PROSITE" id="PS51450">
    <property type="entry name" value="LRR"/>
    <property type="match status" value="1"/>
</dbReference>
<keyword evidence="5" id="KW-0808">Transferase</keyword>
<keyword evidence="19" id="KW-1185">Reference proteome</keyword>
<keyword evidence="6 15" id="KW-0812">Transmembrane</keyword>
<dbReference type="InterPro" id="IPR003591">
    <property type="entry name" value="Leu-rich_rpt_typical-subtyp"/>
</dbReference>
<evidence type="ECO:0000256" key="6">
    <source>
        <dbReference type="ARBA" id="ARBA00022692"/>
    </source>
</evidence>
<keyword evidence="13 15" id="KW-0472">Membrane</keyword>
<evidence type="ECO:0000256" key="15">
    <source>
        <dbReference type="SAM" id="Phobius"/>
    </source>
</evidence>
<dbReference type="InterPro" id="IPR001611">
    <property type="entry name" value="Leu-rich_rpt"/>
</dbReference>
<dbReference type="EC" id="2.7.11.1" evidence="2"/>
<evidence type="ECO:0000256" key="13">
    <source>
        <dbReference type="ARBA" id="ARBA00023136"/>
    </source>
</evidence>
<accession>A0ABQ9L4Y8</accession>
<keyword evidence="11" id="KW-0067">ATP-binding</keyword>
<keyword evidence="7 16" id="KW-0732">Signal</keyword>
<proteinExistence type="predicted"/>
<dbReference type="InterPro" id="IPR032675">
    <property type="entry name" value="LRR_dom_sf"/>
</dbReference>
<evidence type="ECO:0000256" key="2">
    <source>
        <dbReference type="ARBA" id="ARBA00012513"/>
    </source>
</evidence>
<dbReference type="PANTHER" id="PTHR45974">
    <property type="entry name" value="RECEPTOR-LIKE PROTEIN 55"/>
    <property type="match status" value="1"/>
</dbReference>
<dbReference type="InterPro" id="IPR013210">
    <property type="entry name" value="LRR_N_plant-typ"/>
</dbReference>
<evidence type="ECO:0000256" key="16">
    <source>
        <dbReference type="SAM" id="SignalP"/>
    </source>
</evidence>
<evidence type="ECO:0000256" key="4">
    <source>
        <dbReference type="ARBA" id="ARBA00022614"/>
    </source>
</evidence>
<sequence length="693" mass="75955">MEFSSLYFFSILIALCIHFQTRMACNSNDRIALNDLYSCLKSKPDSWNSSSADCCTWDGVTCNNSSVSSKRVIGLELGNKRLTGTICESLAVLDQLRILNLSHNLLHGTLTTKLFSLQNLEILDLSNNYFVGSIPLHDDMRSIRFIDLSKNYLNGTVNATLCETSPHIQVLNLASNKFTGEVSTTFGRCTSLQNLSLNVNSLSGSFPGGLLQLKDLRALHLEGNQFSGPLDARLGNLSNLVELDISSNRFSGNLPDIFGNLGKLEKFSAFTNKFNGHMPESLVNSPSLKILDLHNNTLDGPININCSAMIHLISLNLGSNNFHGPIPETFSSCHSLSILNLGKNKLGGEVPYNFKNLQALTFLSLSNTSISNISRALEILQHCKNLTTLILGINFQDEEMPGDVNLQFRNVKALVIPFCQLRGSIPLWLTNCKSLQLLDLSWNLLGGSIPLWLGNFKSLFYLDLSNNSFTGNIPKSLAELQTLVTNTVIPPEEIAPGIPLFKYREQGTGLQYTKIWSLPPTMDLSFNKLTGPILPSFGRLKGLHVLGLNNNGLSGPIPADLSGMSNLEALDLSHNKLSGEIPTSLVKLNFLSKFNVAYNQLSGEIPAGGQFMTFPYSSFQGNKNLCGGDYVSCRPVQAPVQSPSKEEMKIVGLPFEIGIATGFVLSVAISFMSGWVFSVAERTTSTSRFLCWR</sequence>
<keyword evidence="14" id="KW-0325">Glycoprotein</keyword>
<dbReference type="Pfam" id="PF13855">
    <property type="entry name" value="LRR_8"/>
    <property type="match status" value="2"/>
</dbReference>
<organism evidence="18 19">
    <name type="scientific">Hevea brasiliensis</name>
    <name type="common">Para rubber tree</name>
    <name type="synonym">Siphonia brasiliensis</name>
    <dbReference type="NCBI Taxonomy" id="3981"/>
    <lineage>
        <taxon>Eukaryota</taxon>
        <taxon>Viridiplantae</taxon>
        <taxon>Streptophyta</taxon>
        <taxon>Embryophyta</taxon>
        <taxon>Tracheophyta</taxon>
        <taxon>Spermatophyta</taxon>
        <taxon>Magnoliopsida</taxon>
        <taxon>eudicotyledons</taxon>
        <taxon>Gunneridae</taxon>
        <taxon>Pentapetalae</taxon>
        <taxon>rosids</taxon>
        <taxon>fabids</taxon>
        <taxon>Malpighiales</taxon>
        <taxon>Euphorbiaceae</taxon>
        <taxon>Crotonoideae</taxon>
        <taxon>Micrandreae</taxon>
        <taxon>Hevea</taxon>
    </lineage>
</organism>
<comment type="caution">
    <text evidence="18">The sequence shown here is derived from an EMBL/GenBank/DDBJ whole genome shotgun (WGS) entry which is preliminary data.</text>
</comment>
<evidence type="ECO:0000256" key="5">
    <source>
        <dbReference type="ARBA" id="ARBA00022679"/>
    </source>
</evidence>
<evidence type="ECO:0000256" key="7">
    <source>
        <dbReference type="ARBA" id="ARBA00022729"/>
    </source>
</evidence>
<keyword evidence="10" id="KW-0418">Kinase</keyword>
<keyword evidence="9" id="KW-0547">Nucleotide-binding</keyword>
<evidence type="ECO:0000259" key="17">
    <source>
        <dbReference type="Pfam" id="PF08263"/>
    </source>
</evidence>
<evidence type="ECO:0000256" key="3">
    <source>
        <dbReference type="ARBA" id="ARBA00022527"/>
    </source>
</evidence>
<keyword evidence="8" id="KW-0677">Repeat</keyword>
<feature type="domain" description="Leucine-rich repeat-containing N-terminal plant-type" evidence="17">
    <location>
        <begin position="27"/>
        <end position="63"/>
    </location>
</feature>
<dbReference type="Proteomes" id="UP001174677">
    <property type="component" value="Chromosome 14"/>
</dbReference>
<protein>
    <recommendedName>
        <fullName evidence="2">non-specific serine/threonine protein kinase</fullName>
        <ecNumber evidence="2">2.7.11.1</ecNumber>
    </recommendedName>
</protein>
<evidence type="ECO:0000256" key="1">
    <source>
        <dbReference type="ARBA" id="ARBA00004370"/>
    </source>
</evidence>
<evidence type="ECO:0000256" key="14">
    <source>
        <dbReference type="ARBA" id="ARBA00023180"/>
    </source>
</evidence>
<dbReference type="SUPFAM" id="SSF52058">
    <property type="entry name" value="L domain-like"/>
    <property type="match status" value="1"/>
</dbReference>
<reference evidence="18" key="1">
    <citation type="journal article" date="2023" name="Plant Biotechnol. J.">
        <title>Chromosome-level wild Hevea brasiliensis genome provides new tools for genomic-assisted breeding and valuable loci to elevate rubber yield.</title>
        <authorList>
            <person name="Cheng H."/>
            <person name="Song X."/>
            <person name="Hu Y."/>
            <person name="Wu T."/>
            <person name="Yang Q."/>
            <person name="An Z."/>
            <person name="Feng S."/>
            <person name="Deng Z."/>
            <person name="Wu W."/>
            <person name="Zeng X."/>
            <person name="Tu M."/>
            <person name="Wang X."/>
            <person name="Huang H."/>
        </authorList>
    </citation>
    <scope>NUCLEOTIDE SEQUENCE</scope>
    <source>
        <strain evidence="18">MT/VB/25A 57/8</strain>
    </source>
</reference>
<evidence type="ECO:0000313" key="19">
    <source>
        <dbReference type="Proteomes" id="UP001174677"/>
    </source>
</evidence>
<gene>
    <name evidence="18" type="ORF">P3X46_024666</name>
</gene>
<comment type="subcellular location">
    <subcellularLocation>
        <location evidence="1">Membrane</location>
    </subcellularLocation>
</comment>
<dbReference type="EMBL" id="JARPOI010000014">
    <property type="protein sequence ID" value="KAJ9159140.1"/>
    <property type="molecule type" value="Genomic_DNA"/>
</dbReference>
<dbReference type="Pfam" id="PF08263">
    <property type="entry name" value="LRRNT_2"/>
    <property type="match status" value="1"/>
</dbReference>
<dbReference type="Pfam" id="PF00560">
    <property type="entry name" value="LRR_1"/>
    <property type="match status" value="7"/>
</dbReference>
<dbReference type="PRINTS" id="PR00019">
    <property type="entry name" value="LEURICHRPT"/>
</dbReference>
<evidence type="ECO:0000256" key="10">
    <source>
        <dbReference type="ARBA" id="ARBA00022777"/>
    </source>
</evidence>
<dbReference type="Gene3D" id="3.80.10.10">
    <property type="entry name" value="Ribonuclease Inhibitor"/>
    <property type="match status" value="2"/>
</dbReference>
<feature type="signal peptide" evidence="16">
    <location>
        <begin position="1"/>
        <end position="24"/>
    </location>
</feature>
<dbReference type="PANTHER" id="PTHR45974:SF183">
    <property type="entry name" value="PHYTOSULFOKINE RECEPTOR 1"/>
    <property type="match status" value="1"/>
</dbReference>
<evidence type="ECO:0000256" key="11">
    <source>
        <dbReference type="ARBA" id="ARBA00022840"/>
    </source>
</evidence>
<feature type="chain" id="PRO_5046458932" description="non-specific serine/threonine protein kinase" evidence="16">
    <location>
        <begin position="25"/>
        <end position="693"/>
    </location>
</feature>